<name>A0A9X3RY41_9ACTN</name>
<evidence type="ECO:0000313" key="2">
    <source>
        <dbReference type="Proteomes" id="UP001149140"/>
    </source>
</evidence>
<keyword evidence="2" id="KW-1185">Reference proteome</keyword>
<comment type="caution">
    <text evidence="1">The sequence shown here is derived from an EMBL/GenBank/DDBJ whole genome shotgun (WGS) entry which is preliminary data.</text>
</comment>
<proteinExistence type="predicted"/>
<reference evidence="1" key="1">
    <citation type="submission" date="2022-10" db="EMBL/GenBank/DDBJ databases">
        <title>The WGS of Solirubrobacter ginsenosidimutans DSM 21036.</title>
        <authorList>
            <person name="Jiang Z."/>
        </authorList>
    </citation>
    <scope>NUCLEOTIDE SEQUENCE</scope>
    <source>
        <strain evidence="1">DSM 21036</strain>
    </source>
</reference>
<evidence type="ECO:0000313" key="1">
    <source>
        <dbReference type="EMBL" id="MDA0158744.1"/>
    </source>
</evidence>
<gene>
    <name evidence="1" type="ORF">OM076_00590</name>
</gene>
<sequence length="127" mass="13800">MADSVLLFGWGVPIPGRETKALQVFGEAVEYFARLERDGRIEGMEPMLLEEHGGDLGGFFLIRGDHDGLAGLRGDDEFQRMVARAGLVVSNVGVVAGMTGERLQRLMAMWQEQVAELAEPAAMTAHA</sequence>
<dbReference type="AlphaFoldDB" id="A0A9X3RY41"/>
<organism evidence="1 2">
    <name type="scientific">Solirubrobacter ginsenosidimutans</name>
    <dbReference type="NCBI Taxonomy" id="490573"/>
    <lineage>
        <taxon>Bacteria</taxon>
        <taxon>Bacillati</taxon>
        <taxon>Actinomycetota</taxon>
        <taxon>Thermoleophilia</taxon>
        <taxon>Solirubrobacterales</taxon>
        <taxon>Solirubrobacteraceae</taxon>
        <taxon>Solirubrobacter</taxon>
    </lineage>
</organism>
<dbReference type="EMBL" id="JAPDOD010000001">
    <property type="protein sequence ID" value="MDA0158744.1"/>
    <property type="molecule type" value="Genomic_DNA"/>
</dbReference>
<accession>A0A9X3RY41</accession>
<dbReference type="RefSeq" id="WP_270037340.1">
    <property type="nucleotide sequence ID" value="NZ_JAPDOD010000001.1"/>
</dbReference>
<protein>
    <submittedName>
        <fullName evidence="1">Uncharacterized protein</fullName>
    </submittedName>
</protein>
<dbReference type="Proteomes" id="UP001149140">
    <property type="component" value="Unassembled WGS sequence"/>
</dbReference>